<reference evidence="1 2" key="1">
    <citation type="submission" date="2019-11" db="EMBL/GenBank/DDBJ databases">
        <title>Detection and genome characteristic of a blood enterococcus casselifavus isolate from Zhengzhou,china.</title>
        <authorList>
            <person name="Wen P."/>
        </authorList>
    </citation>
    <scope>NUCLEOTIDE SEQUENCE [LARGE SCALE GENOMIC DNA]</scope>
    <source>
        <strain evidence="1 2">EC291</strain>
    </source>
</reference>
<proteinExistence type="predicted"/>
<name>A0ABD6Z4E5_ENTCA</name>
<organism evidence="1 2">
    <name type="scientific">Enterococcus casseliflavus</name>
    <name type="common">Enterococcus flavescens</name>
    <dbReference type="NCBI Taxonomy" id="37734"/>
    <lineage>
        <taxon>Bacteria</taxon>
        <taxon>Bacillati</taxon>
        <taxon>Bacillota</taxon>
        <taxon>Bacilli</taxon>
        <taxon>Lactobacillales</taxon>
        <taxon>Enterococcaceae</taxon>
        <taxon>Enterococcus</taxon>
    </lineage>
</organism>
<protein>
    <submittedName>
        <fullName evidence="1">DUF1617 family protein</fullName>
    </submittedName>
</protein>
<dbReference type="AlphaFoldDB" id="A0ABD6Z4E5"/>
<evidence type="ECO:0000313" key="1">
    <source>
        <dbReference type="EMBL" id="QGN31256.1"/>
    </source>
</evidence>
<sequence>MCIKLKNKEITTAINFLDRMNLKPKDSRHRSKFVKQLNKALLELSEEEKTLMNKFELIDSNGQLKSDNDRKIDNVLAFNREQTILLEEEIIVEGGMYAKNLSEIQRILSEYDGVLSGEEAQIYDRLLDEFENQDAE</sequence>
<evidence type="ECO:0000313" key="2">
    <source>
        <dbReference type="Proteomes" id="UP000422837"/>
    </source>
</evidence>
<gene>
    <name evidence="1" type="ORF">GFU50_06595</name>
</gene>
<dbReference type="InterPro" id="IPR011675">
    <property type="entry name" value="DUF1617"/>
</dbReference>
<dbReference type="Proteomes" id="UP000422837">
    <property type="component" value="Chromosome"/>
</dbReference>
<dbReference type="EMBL" id="CP046123">
    <property type="protein sequence ID" value="QGN31256.1"/>
    <property type="molecule type" value="Genomic_DNA"/>
</dbReference>
<dbReference type="Pfam" id="PF07761">
    <property type="entry name" value="DUF1617"/>
    <property type="match status" value="1"/>
</dbReference>
<accession>A0ABD6Z4E5</accession>